<proteinExistence type="inferred from homology"/>
<keyword evidence="3 4" id="KW-0349">Heme</keyword>
<dbReference type="PANTHER" id="PTHR24305">
    <property type="entry name" value="CYTOCHROME P450"/>
    <property type="match status" value="1"/>
</dbReference>
<dbReference type="PANTHER" id="PTHR24305:SF166">
    <property type="entry name" value="CYTOCHROME P450 12A4, MITOCHONDRIAL-RELATED"/>
    <property type="match status" value="1"/>
</dbReference>
<accession>A0AAJ6NND1</accession>
<keyword evidence="3 4" id="KW-0408">Iron</keyword>
<feature type="binding site" description="axial binding residue" evidence="3">
    <location>
        <position position="394"/>
    </location>
    <ligand>
        <name>heme</name>
        <dbReference type="ChEBI" id="CHEBI:30413"/>
    </ligand>
    <ligandPart>
        <name>Fe</name>
        <dbReference type="ChEBI" id="CHEBI:18248"/>
    </ligandPart>
</feature>
<dbReference type="InterPro" id="IPR050121">
    <property type="entry name" value="Cytochrome_P450_monoxygenase"/>
</dbReference>
<reference evidence="5 6" key="1">
    <citation type="journal article" date="2023" name="Limnol Oceanogr Lett">
        <title>Environmental adaptations by the intertidal Antarctic cyanobacterium Halotia branconii CENA392 as revealed using long-read genome sequencing.</title>
        <authorList>
            <person name="Dextro R.B."/>
            <person name="Delbaje E."/>
            <person name="Freitas P.N.N."/>
            <person name="Geraldes V."/>
            <person name="Pinto E."/>
            <person name="Long P.F."/>
            <person name="Fiore M.F."/>
        </authorList>
    </citation>
    <scope>NUCLEOTIDE SEQUENCE [LARGE SCALE GENOMIC DNA]</scope>
    <source>
        <strain evidence="5 6">CENA392</strain>
    </source>
</reference>
<evidence type="ECO:0000313" key="5">
    <source>
        <dbReference type="EMBL" id="WGV23529.1"/>
    </source>
</evidence>
<comment type="similarity">
    <text evidence="2 4">Belongs to the cytochrome P450 family.</text>
</comment>
<dbReference type="InterPro" id="IPR002401">
    <property type="entry name" value="Cyt_P450_E_grp-I"/>
</dbReference>
<gene>
    <name evidence="5" type="ORF">QI031_17055</name>
</gene>
<evidence type="ECO:0000313" key="6">
    <source>
        <dbReference type="Proteomes" id="UP001223520"/>
    </source>
</evidence>
<dbReference type="GO" id="GO:0020037">
    <property type="term" value="F:heme binding"/>
    <property type="evidence" value="ECO:0007669"/>
    <property type="project" value="InterPro"/>
</dbReference>
<evidence type="ECO:0000256" key="1">
    <source>
        <dbReference type="ARBA" id="ARBA00001971"/>
    </source>
</evidence>
<keyword evidence="6" id="KW-1185">Reference proteome</keyword>
<keyword evidence="4" id="KW-0503">Monooxygenase</keyword>
<evidence type="ECO:0000256" key="2">
    <source>
        <dbReference type="ARBA" id="ARBA00010617"/>
    </source>
</evidence>
<dbReference type="SUPFAM" id="SSF48264">
    <property type="entry name" value="Cytochrome P450"/>
    <property type="match status" value="1"/>
</dbReference>
<dbReference type="Proteomes" id="UP001223520">
    <property type="component" value="Chromosome"/>
</dbReference>
<sequence length="463" mass="52914">MQLPNTLTTPAFLQKLQWVLDPVGFMENAAQQYPEIFTAEVVGFGNTVVFVHHPATIQEILTDDRKKFAALGGVNKILHPFLGSYSLILLDGNQHKRQRQLVTPSFHGERMQAYGQLISNLTEKVFSQLPIGEPFIARNVTQEISLQVILQAVFGLHEGERFQKLKHLLTLLLDLFKSPLTSSLFFFSFLQKDFGAWSPWGKFLRDRQKIDELLYAEIAERRAKPDSERIDILSLLISARDEAGQAMTDQELRDQLMTLILAGYETTATAIAWALYWIHYLPQVREKLLQELDTLGQFPDPMKIFQLPYLTAVCNETLRIYPIVMFSFPRIVQEPCELLGHPLETGTVLLASIYLTHQREDLYPQPKQFKPERFLKQQFSPYEFMPFGGGVRRCMGEALAQFEMKLVLATILSRYQLTLVDRRPEKPQRRGFALAPANGVKMVITGQRVNQKSLENIATTSAL</sequence>
<name>A0AAJ6NND1_9CYAN</name>
<dbReference type="InterPro" id="IPR017972">
    <property type="entry name" value="Cyt_P450_CS"/>
</dbReference>
<keyword evidence="4" id="KW-0560">Oxidoreductase</keyword>
<dbReference type="Gene3D" id="1.10.630.10">
    <property type="entry name" value="Cytochrome P450"/>
    <property type="match status" value="1"/>
</dbReference>
<dbReference type="PRINTS" id="PR00385">
    <property type="entry name" value="P450"/>
</dbReference>
<dbReference type="AlphaFoldDB" id="A0AAJ6NND1"/>
<dbReference type="EMBL" id="CP124543">
    <property type="protein sequence ID" value="WGV23529.1"/>
    <property type="molecule type" value="Genomic_DNA"/>
</dbReference>
<evidence type="ECO:0000256" key="4">
    <source>
        <dbReference type="RuleBase" id="RU000461"/>
    </source>
</evidence>
<evidence type="ECO:0000256" key="3">
    <source>
        <dbReference type="PIRSR" id="PIRSR602401-1"/>
    </source>
</evidence>
<protein>
    <submittedName>
        <fullName evidence="5">Cytochrome P450</fullName>
    </submittedName>
</protein>
<dbReference type="GO" id="GO:0004497">
    <property type="term" value="F:monooxygenase activity"/>
    <property type="evidence" value="ECO:0007669"/>
    <property type="project" value="UniProtKB-KW"/>
</dbReference>
<dbReference type="GO" id="GO:0005506">
    <property type="term" value="F:iron ion binding"/>
    <property type="evidence" value="ECO:0007669"/>
    <property type="project" value="InterPro"/>
</dbReference>
<keyword evidence="3 4" id="KW-0479">Metal-binding</keyword>
<dbReference type="Pfam" id="PF00067">
    <property type="entry name" value="p450"/>
    <property type="match status" value="1"/>
</dbReference>
<dbReference type="InterPro" id="IPR036396">
    <property type="entry name" value="Cyt_P450_sf"/>
</dbReference>
<dbReference type="GO" id="GO:0016705">
    <property type="term" value="F:oxidoreductase activity, acting on paired donors, with incorporation or reduction of molecular oxygen"/>
    <property type="evidence" value="ECO:0007669"/>
    <property type="project" value="InterPro"/>
</dbReference>
<dbReference type="CDD" id="cd11053">
    <property type="entry name" value="CYP110-like"/>
    <property type="match status" value="1"/>
</dbReference>
<comment type="cofactor">
    <cofactor evidence="1 3">
        <name>heme</name>
        <dbReference type="ChEBI" id="CHEBI:30413"/>
    </cofactor>
</comment>
<dbReference type="PRINTS" id="PR00463">
    <property type="entry name" value="EP450I"/>
</dbReference>
<dbReference type="InterPro" id="IPR001128">
    <property type="entry name" value="Cyt_P450"/>
</dbReference>
<dbReference type="KEGG" id="hbq:QI031_17055"/>
<dbReference type="PROSITE" id="PS00086">
    <property type="entry name" value="CYTOCHROME_P450"/>
    <property type="match status" value="1"/>
</dbReference>
<organism evidence="5 6">
    <name type="scientific">Halotia branconii CENA392</name>
    <dbReference type="NCBI Taxonomy" id="1539056"/>
    <lineage>
        <taxon>Bacteria</taxon>
        <taxon>Bacillati</taxon>
        <taxon>Cyanobacteriota</taxon>
        <taxon>Cyanophyceae</taxon>
        <taxon>Nostocales</taxon>
        <taxon>Nodulariaceae</taxon>
        <taxon>Halotia</taxon>
    </lineage>
</organism>
<dbReference type="RefSeq" id="WP_281480855.1">
    <property type="nucleotide sequence ID" value="NZ_CP124543.1"/>
</dbReference>